<evidence type="ECO:0000313" key="1">
    <source>
        <dbReference type="EMBL" id="TGO11606.1"/>
    </source>
</evidence>
<name>A0A4Z1EH14_9HELO</name>
<comment type="caution">
    <text evidence="1">The sequence shown here is derived from an EMBL/GenBank/DDBJ whole genome shotgun (WGS) entry which is preliminary data.</text>
</comment>
<reference evidence="1 2" key="1">
    <citation type="submission" date="2017-12" db="EMBL/GenBank/DDBJ databases">
        <title>Comparative genomics of Botrytis spp.</title>
        <authorList>
            <person name="Valero-Jimenez C.A."/>
            <person name="Tapia P."/>
            <person name="Veloso J."/>
            <person name="Silva-Moreno E."/>
            <person name="Staats M."/>
            <person name="Valdes J.H."/>
            <person name="Van Kan J.A.L."/>
        </authorList>
    </citation>
    <scope>NUCLEOTIDE SEQUENCE [LARGE SCALE GENOMIC DNA]</scope>
    <source>
        <strain evidence="1 2">Bp0003</strain>
    </source>
</reference>
<accession>A0A4Z1EH14</accession>
<protein>
    <submittedName>
        <fullName evidence="1">Uncharacterized protein</fullName>
    </submittedName>
</protein>
<keyword evidence="2" id="KW-1185">Reference proteome</keyword>
<evidence type="ECO:0000313" key="2">
    <source>
        <dbReference type="Proteomes" id="UP000297910"/>
    </source>
</evidence>
<dbReference type="Proteomes" id="UP000297910">
    <property type="component" value="Unassembled WGS sequence"/>
</dbReference>
<sequence length="65" mass="7770">MNNLFQKLFVIKSQKETSNRNRDYYTSWDIIQIAKESIALIEEKIEVEITNLQNKIDLKIKQLNN</sequence>
<organism evidence="1 2">
    <name type="scientific">Botrytis paeoniae</name>
    <dbReference type="NCBI Taxonomy" id="278948"/>
    <lineage>
        <taxon>Eukaryota</taxon>
        <taxon>Fungi</taxon>
        <taxon>Dikarya</taxon>
        <taxon>Ascomycota</taxon>
        <taxon>Pezizomycotina</taxon>
        <taxon>Leotiomycetes</taxon>
        <taxon>Helotiales</taxon>
        <taxon>Sclerotiniaceae</taxon>
        <taxon>Botrytis</taxon>
    </lineage>
</organism>
<gene>
    <name evidence="1" type="ORF">BPAE_0913g00020</name>
</gene>
<proteinExistence type="predicted"/>
<dbReference type="AlphaFoldDB" id="A0A4Z1EH14"/>
<dbReference type="EMBL" id="PQXI01000910">
    <property type="protein sequence ID" value="TGO11606.1"/>
    <property type="molecule type" value="Genomic_DNA"/>
</dbReference>